<dbReference type="AlphaFoldDB" id="W4GJS5"/>
<dbReference type="EMBL" id="KI913128">
    <property type="protein sequence ID" value="ETV79168.1"/>
    <property type="molecule type" value="Genomic_DNA"/>
</dbReference>
<reference evidence="1" key="1">
    <citation type="submission" date="2013-12" db="EMBL/GenBank/DDBJ databases">
        <title>The Genome Sequence of Aphanomyces astaci APO3.</title>
        <authorList>
            <consortium name="The Broad Institute Genomics Platform"/>
            <person name="Russ C."/>
            <person name="Tyler B."/>
            <person name="van West P."/>
            <person name="Dieguez-Uribeondo J."/>
            <person name="Young S.K."/>
            <person name="Zeng Q."/>
            <person name="Gargeya S."/>
            <person name="Fitzgerald M."/>
            <person name="Abouelleil A."/>
            <person name="Alvarado L."/>
            <person name="Chapman S.B."/>
            <person name="Gainer-Dewar J."/>
            <person name="Goldberg J."/>
            <person name="Griggs A."/>
            <person name="Gujja S."/>
            <person name="Hansen M."/>
            <person name="Howarth C."/>
            <person name="Imamovic A."/>
            <person name="Ireland A."/>
            <person name="Larimer J."/>
            <person name="McCowan C."/>
            <person name="Murphy C."/>
            <person name="Pearson M."/>
            <person name="Poon T.W."/>
            <person name="Priest M."/>
            <person name="Roberts A."/>
            <person name="Saif S."/>
            <person name="Shea T."/>
            <person name="Sykes S."/>
            <person name="Wortman J."/>
            <person name="Nusbaum C."/>
            <person name="Birren B."/>
        </authorList>
    </citation>
    <scope>NUCLEOTIDE SEQUENCE [LARGE SCALE GENOMIC DNA]</scope>
    <source>
        <strain evidence="1">APO3</strain>
    </source>
</reference>
<name>W4GJS5_APHAT</name>
<accession>W4GJS5</accession>
<dbReference type="GeneID" id="20809245"/>
<dbReference type="RefSeq" id="XP_009831009.1">
    <property type="nucleotide sequence ID" value="XM_009832707.1"/>
</dbReference>
<proteinExistence type="predicted"/>
<sequence length="140" mass="15520">MSWVLPSAPFKLCDHPRREPPPAYDSVTIRRFNPSACACIATDNNHGHSTLQDGSCQLDNSAVSAAKFNADEFQCHRGDDGFRDALVTLLSAHYTQFNQATELCTVVSMSYTYKLNPPCTGRVKYNSSDYECIGNEDFKG</sequence>
<protein>
    <submittedName>
        <fullName evidence="1">Uncharacterized protein</fullName>
    </submittedName>
</protein>
<dbReference type="VEuPathDB" id="FungiDB:H257_07249"/>
<evidence type="ECO:0000313" key="1">
    <source>
        <dbReference type="EMBL" id="ETV79168.1"/>
    </source>
</evidence>
<organism evidence="1">
    <name type="scientific">Aphanomyces astaci</name>
    <name type="common">Crayfish plague agent</name>
    <dbReference type="NCBI Taxonomy" id="112090"/>
    <lineage>
        <taxon>Eukaryota</taxon>
        <taxon>Sar</taxon>
        <taxon>Stramenopiles</taxon>
        <taxon>Oomycota</taxon>
        <taxon>Saprolegniomycetes</taxon>
        <taxon>Saprolegniales</taxon>
        <taxon>Verrucalvaceae</taxon>
        <taxon>Aphanomyces</taxon>
    </lineage>
</organism>
<gene>
    <name evidence="1" type="ORF">H257_07249</name>
</gene>